<dbReference type="PROSITE" id="PS00187">
    <property type="entry name" value="TPP_ENZYMES"/>
    <property type="match status" value="1"/>
</dbReference>
<feature type="region of interest" description="Disordered" evidence="5">
    <location>
        <begin position="162"/>
        <end position="190"/>
    </location>
</feature>
<dbReference type="PANTHER" id="PTHR42981">
    <property type="entry name" value="PYRUVATE DEHYDROGENASE [UBIQUINONE]"/>
    <property type="match status" value="1"/>
</dbReference>
<evidence type="ECO:0000313" key="9">
    <source>
        <dbReference type="EMBL" id="SDE00410.1"/>
    </source>
</evidence>
<feature type="domain" description="Thiamine pyrophosphate enzyme central" evidence="6">
    <location>
        <begin position="197"/>
        <end position="327"/>
    </location>
</feature>
<dbReference type="Gene3D" id="3.40.50.1220">
    <property type="entry name" value="TPP-binding domain"/>
    <property type="match status" value="1"/>
</dbReference>
<dbReference type="AlphaFoldDB" id="A0A1G6ZCV3"/>
<feature type="domain" description="Thiamine pyrophosphate enzyme N-terminal TPP-binding" evidence="8">
    <location>
        <begin position="4"/>
        <end position="111"/>
    </location>
</feature>
<feature type="domain" description="Thiamine pyrophosphate enzyme TPP-binding" evidence="7">
    <location>
        <begin position="387"/>
        <end position="533"/>
    </location>
</feature>
<dbReference type="SUPFAM" id="SSF52467">
    <property type="entry name" value="DHS-like NAD/FAD-binding domain"/>
    <property type="match status" value="1"/>
</dbReference>
<dbReference type="Proteomes" id="UP000198925">
    <property type="component" value="Unassembled WGS sequence"/>
</dbReference>
<dbReference type="InterPro" id="IPR000399">
    <property type="entry name" value="TPP-bd_CS"/>
</dbReference>
<evidence type="ECO:0000256" key="5">
    <source>
        <dbReference type="SAM" id="MobiDB-lite"/>
    </source>
</evidence>
<comment type="similarity">
    <text evidence="1 3">Belongs to the TPP enzyme family.</text>
</comment>
<dbReference type="RefSeq" id="WP_090561425.1">
    <property type="nucleotide sequence ID" value="NZ_FMXZ01000002.1"/>
</dbReference>
<dbReference type="GO" id="GO:0003824">
    <property type="term" value="F:catalytic activity"/>
    <property type="evidence" value="ECO:0007669"/>
    <property type="project" value="InterPro"/>
</dbReference>
<keyword evidence="10" id="KW-1185">Reference proteome</keyword>
<evidence type="ECO:0000259" key="8">
    <source>
        <dbReference type="Pfam" id="PF02776"/>
    </source>
</evidence>
<name>A0A1G6ZCV3_9PROT</name>
<dbReference type="InterPro" id="IPR047212">
    <property type="entry name" value="TPP_POXB-like"/>
</dbReference>
<sequence>MPRNASEIVIDTLHAWGVDTIFGLAGDGINGVVEALRTRQDRIRFVAVRHEESAAFMAAAYAKWTGRIGCCFATTGPGGLHLLNGLYDAKLDLAPVVALTGLPYHDLADTFTQQDVPLDRVFADVAVYNTRIMGAAQAEAVTSLACRTALARRGVAHLALATDTQEESEDEASPRGSAQTAGTRWQDGLRLPDPAEVEKAAEILNGARRVAILAGRGALDAKAELEQTAQLLGAPVAKALLGKAVLPDDHPYTTGGIGYYGTFGTHAVMAECDALLIVGSTFPYVEYYPKPGQARIVQIDRDPQRIGLRQAAEAGLVGDARAALEMLNARLRRKEDRGFLERAQAETRRWYETLRAAEESPRLPMNPSAPVAAFGARLPADAVVVSDSGHHTGLVARHMRLGPGHDFGVSGLLASMACAIPYAVAAGCAFPGRPIFGVIGDGGLSMQLGEFATAVAMKLPLKLLVLRNGSLGQIKWEQILFLGHPEFGCEVPVIDFARAAEAMGGRGFTVEDPAQLGAVLDQAMAAEGPVIIQAIVDPNEPLLPAVVSEAYAKHLGKALKEGTKDAGAIEQALEREPSRSMMGEQAALVPKP</sequence>
<dbReference type="InterPro" id="IPR047211">
    <property type="entry name" value="POXB-like"/>
</dbReference>
<dbReference type="GO" id="GO:0019752">
    <property type="term" value="P:carboxylic acid metabolic process"/>
    <property type="evidence" value="ECO:0007669"/>
    <property type="project" value="UniProtKB-ARBA"/>
</dbReference>
<evidence type="ECO:0000256" key="2">
    <source>
        <dbReference type="ARBA" id="ARBA00023052"/>
    </source>
</evidence>
<protein>
    <submittedName>
        <fullName evidence="9">Pyruvate dehydrogenase (Quinone)</fullName>
    </submittedName>
</protein>
<dbReference type="EMBL" id="FMZX01000016">
    <property type="protein sequence ID" value="SDE00410.1"/>
    <property type="molecule type" value="Genomic_DNA"/>
</dbReference>
<evidence type="ECO:0000256" key="3">
    <source>
        <dbReference type="RuleBase" id="RU362132"/>
    </source>
</evidence>
<dbReference type="CDD" id="cd02014">
    <property type="entry name" value="TPP_POX"/>
    <property type="match status" value="1"/>
</dbReference>
<dbReference type="OrthoDB" id="4494979at2"/>
<keyword evidence="9" id="KW-0670">Pyruvate</keyword>
<dbReference type="InterPro" id="IPR029061">
    <property type="entry name" value="THDP-binding"/>
</dbReference>
<dbReference type="InterPro" id="IPR029035">
    <property type="entry name" value="DHS-like_NAD/FAD-binding_dom"/>
</dbReference>
<dbReference type="GO" id="GO:0000287">
    <property type="term" value="F:magnesium ion binding"/>
    <property type="evidence" value="ECO:0007669"/>
    <property type="project" value="InterPro"/>
</dbReference>
<evidence type="ECO:0000313" key="10">
    <source>
        <dbReference type="Proteomes" id="UP000198925"/>
    </source>
</evidence>
<dbReference type="SUPFAM" id="SSF52518">
    <property type="entry name" value="Thiamin diphosphate-binding fold (THDP-binding)"/>
    <property type="match status" value="2"/>
</dbReference>
<dbReference type="Gene3D" id="3.40.50.970">
    <property type="match status" value="2"/>
</dbReference>
<dbReference type="Pfam" id="PF02775">
    <property type="entry name" value="TPP_enzyme_C"/>
    <property type="match status" value="1"/>
</dbReference>
<keyword evidence="2 3" id="KW-0786">Thiamine pyrophosphate</keyword>
<reference evidence="9 10" key="1">
    <citation type="submission" date="2016-10" db="EMBL/GenBank/DDBJ databases">
        <authorList>
            <person name="de Groot N.N."/>
        </authorList>
    </citation>
    <scope>NUCLEOTIDE SEQUENCE [LARGE SCALE GENOMIC DNA]</scope>
    <source>
        <strain evidence="9 10">CPCC 100156</strain>
    </source>
</reference>
<dbReference type="Pfam" id="PF00205">
    <property type="entry name" value="TPP_enzyme_M"/>
    <property type="match status" value="1"/>
</dbReference>
<dbReference type="InterPro" id="IPR012001">
    <property type="entry name" value="Thiamin_PyroP_enz_TPP-bd_dom"/>
</dbReference>
<accession>A0A1G6ZCV3</accession>
<dbReference type="STRING" id="938405.SAMN02927895_01246"/>
<evidence type="ECO:0000256" key="4">
    <source>
        <dbReference type="SAM" id="Coils"/>
    </source>
</evidence>
<keyword evidence="4" id="KW-0175">Coiled coil</keyword>
<evidence type="ECO:0000259" key="6">
    <source>
        <dbReference type="Pfam" id="PF00205"/>
    </source>
</evidence>
<feature type="coiled-coil region" evidence="4">
    <location>
        <begin position="317"/>
        <end position="360"/>
    </location>
</feature>
<evidence type="ECO:0000256" key="1">
    <source>
        <dbReference type="ARBA" id="ARBA00007812"/>
    </source>
</evidence>
<organism evidence="9 10">
    <name type="scientific">Belnapia rosea</name>
    <dbReference type="NCBI Taxonomy" id="938405"/>
    <lineage>
        <taxon>Bacteria</taxon>
        <taxon>Pseudomonadati</taxon>
        <taxon>Pseudomonadota</taxon>
        <taxon>Alphaproteobacteria</taxon>
        <taxon>Acetobacterales</taxon>
        <taxon>Roseomonadaceae</taxon>
        <taxon>Belnapia</taxon>
    </lineage>
</organism>
<dbReference type="PANTHER" id="PTHR42981:SF2">
    <property type="entry name" value="PYRUVATE DEHYDROGENASE [UBIQUINONE]"/>
    <property type="match status" value="1"/>
</dbReference>
<dbReference type="InterPro" id="IPR012000">
    <property type="entry name" value="Thiamin_PyroP_enz_cen_dom"/>
</dbReference>
<proteinExistence type="inferred from homology"/>
<dbReference type="GO" id="GO:0030976">
    <property type="term" value="F:thiamine pyrophosphate binding"/>
    <property type="evidence" value="ECO:0007669"/>
    <property type="project" value="InterPro"/>
</dbReference>
<evidence type="ECO:0000259" key="7">
    <source>
        <dbReference type="Pfam" id="PF02775"/>
    </source>
</evidence>
<dbReference type="InterPro" id="IPR011766">
    <property type="entry name" value="TPP_enzyme_TPP-bd"/>
</dbReference>
<gene>
    <name evidence="9" type="ORF">SAMN04487779_101650</name>
</gene>
<dbReference type="Pfam" id="PF02776">
    <property type="entry name" value="TPP_enzyme_N"/>
    <property type="match status" value="1"/>
</dbReference>